<comment type="subcellular location">
    <subcellularLocation>
        <location evidence="1">Cell membrane</location>
        <topology evidence="1">Multi-pass membrane protein</topology>
    </subcellularLocation>
</comment>
<feature type="domain" description="Polysaccharide chain length determinant N-terminal" evidence="9">
    <location>
        <begin position="2"/>
        <end position="92"/>
    </location>
</feature>
<dbReference type="Proteomes" id="UP000076796">
    <property type="component" value="Unassembled WGS sequence"/>
</dbReference>
<evidence type="ECO:0000256" key="2">
    <source>
        <dbReference type="ARBA" id="ARBA00006683"/>
    </source>
</evidence>
<dbReference type="GO" id="GO:0004713">
    <property type="term" value="F:protein tyrosine kinase activity"/>
    <property type="evidence" value="ECO:0007669"/>
    <property type="project" value="TreeGrafter"/>
</dbReference>
<dbReference type="InterPro" id="IPR003856">
    <property type="entry name" value="LPS_length_determ_N"/>
</dbReference>
<evidence type="ECO:0000256" key="7">
    <source>
        <dbReference type="SAM" id="MobiDB-lite"/>
    </source>
</evidence>
<evidence type="ECO:0000256" key="8">
    <source>
        <dbReference type="SAM" id="Phobius"/>
    </source>
</evidence>
<comment type="caution">
    <text evidence="10">The sequence shown here is derived from an EMBL/GenBank/DDBJ whole genome shotgun (WGS) entry which is preliminary data.</text>
</comment>
<gene>
    <name evidence="10" type="ORF">AWU65_04475</name>
</gene>
<evidence type="ECO:0000313" key="10">
    <source>
        <dbReference type="EMBL" id="KZS45237.1"/>
    </source>
</evidence>
<dbReference type="STRING" id="59843.A3958_04415"/>
<protein>
    <submittedName>
        <fullName evidence="10">Lipopolysaccharide biosynthesis protein</fullName>
    </submittedName>
</protein>
<organism evidence="10 11">
    <name type="scientific">Paenibacillus glucanolyticus</name>
    <dbReference type="NCBI Taxonomy" id="59843"/>
    <lineage>
        <taxon>Bacteria</taxon>
        <taxon>Bacillati</taxon>
        <taxon>Bacillota</taxon>
        <taxon>Bacilli</taxon>
        <taxon>Bacillales</taxon>
        <taxon>Paenibacillaceae</taxon>
        <taxon>Paenibacillus</taxon>
    </lineage>
</organism>
<dbReference type="AlphaFoldDB" id="A0A163GZX2"/>
<feature type="transmembrane region" description="Helical" evidence="8">
    <location>
        <begin position="172"/>
        <end position="196"/>
    </location>
</feature>
<evidence type="ECO:0000313" key="11">
    <source>
        <dbReference type="Proteomes" id="UP000076796"/>
    </source>
</evidence>
<keyword evidence="3" id="KW-1003">Cell membrane</keyword>
<reference evidence="10" key="1">
    <citation type="journal article" date="2016" name="Genome Announc.">
        <title>Draft genomes of two strains of Paenibacillus glucanolyticus with capability to degrade lignocellulose.</title>
        <authorList>
            <person name="Mathews S.L."/>
            <person name="Pawlak J."/>
            <person name="Grunden A.M."/>
        </authorList>
    </citation>
    <scope>NUCLEOTIDE SEQUENCE [LARGE SCALE GENOMIC DNA]</scope>
    <source>
        <strain evidence="10">SLM1</strain>
    </source>
</reference>
<comment type="similarity">
    <text evidence="2">Belongs to the CpsC/CapA family.</text>
</comment>
<dbReference type="Pfam" id="PF02706">
    <property type="entry name" value="Wzz"/>
    <property type="match status" value="1"/>
</dbReference>
<evidence type="ECO:0000256" key="6">
    <source>
        <dbReference type="ARBA" id="ARBA00023136"/>
    </source>
</evidence>
<keyword evidence="6 8" id="KW-0472">Membrane</keyword>
<keyword evidence="5 8" id="KW-1133">Transmembrane helix</keyword>
<dbReference type="PANTHER" id="PTHR32309">
    <property type="entry name" value="TYROSINE-PROTEIN KINASE"/>
    <property type="match status" value="1"/>
</dbReference>
<feature type="region of interest" description="Disordered" evidence="7">
    <location>
        <begin position="228"/>
        <end position="253"/>
    </location>
</feature>
<accession>A0A163GZX2</accession>
<keyword evidence="4 8" id="KW-0812">Transmembrane</keyword>
<dbReference type="GO" id="GO:0005886">
    <property type="term" value="C:plasma membrane"/>
    <property type="evidence" value="ECO:0007669"/>
    <property type="project" value="UniProtKB-SubCell"/>
</dbReference>
<evidence type="ECO:0000256" key="4">
    <source>
        <dbReference type="ARBA" id="ARBA00022692"/>
    </source>
</evidence>
<dbReference type="EMBL" id="LWMH01000001">
    <property type="protein sequence ID" value="KZS45237.1"/>
    <property type="molecule type" value="Genomic_DNA"/>
</dbReference>
<feature type="transmembrane region" description="Helical" evidence="8">
    <location>
        <begin position="16"/>
        <end position="35"/>
    </location>
</feature>
<dbReference type="PANTHER" id="PTHR32309:SF13">
    <property type="entry name" value="FERRIC ENTEROBACTIN TRANSPORT PROTEIN FEPE"/>
    <property type="match status" value="1"/>
</dbReference>
<evidence type="ECO:0000256" key="1">
    <source>
        <dbReference type="ARBA" id="ARBA00004651"/>
    </source>
</evidence>
<proteinExistence type="inferred from homology"/>
<keyword evidence="11" id="KW-1185">Reference proteome</keyword>
<evidence type="ECO:0000256" key="5">
    <source>
        <dbReference type="ARBA" id="ARBA00022989"/>
    </source>
</evidence>
<dbReference type="RefSeq" id="WP_006212492.1">
    <property type="nucleotide sequence ID" value="NZ_JBIAFK010000015.1"/>
</dbReference>
<dbReference type="InterPro" id="IPR050445">
    <property type="entry name" value="Bact_polysacc_biosynth/exp"/>
</dbReference>
<name>A0A163GZX2_9BACL</name>
<dbReference type="OrthoDB" id="2360475at2"/>
<evidence type="ECO:0000259" key="9">
    <source>
        <dbReference type="Pfam" id="PF02706"/>
    </source>
</evidence>
<evidence type="ECO:0000256" key="3">
    <source>
        <dbReference type="ARBA" id="ARBA00022475"/>
    </source>
</evidence>
<sequence>MELELKEYATVLKKRLWLILLVVAVVCVLVGFYSYRMVEPQYEASNKMIVTNKTEEKKSVLSSDDMDMGMRLVYTYKEIIGTSVILEKVVEQHPELKLTVKDLMDMMVVDSVQDTPVMTISVRDYSYEGALKVSKAVADVFKSEISSIIPGGNITILYENNADPKPVTPSPLLYVVIAFVVSLMLSIGFCFLLEYLDDSIRTDKEVEMVLGLPTLAVIQHFKSSDFKARGGSVSRRSPVEPPGSGKAIVNASD</sequence>